<evidence type="ECO:0000313" key="1">
    <source>
        <dbReference type="EMBL" id="MBA0847175.1"/>
    </source>
</evidence>
<dbReference type="EMBL" id="JABFAF010000001">
    <property type="protein sequence ID" value="MBA0847175.1"/>
    <property type="molecule type" value="Genomic_DNA"/>
</dbReference>
<comment type="caution">
    <text evidence="1">The sequence shown here is derived from an EMBL/GenBank/DDBJ whole genome shotgun (WGS) entry which is preliminary data.</text>
</comment>
<reference evidence="1 2" key="1">
    <citation type="journal article" date="2019" name="Genome Biol. Evol.">
        <title>Insights into the evolution of the New World diploid cottons (Gossypium, subgenus Houzingenia) based on genome sequencing.</title>
        <authorList>
            <person name="Grover C.E."/>
            <person name="Arick M.A. 2nd"/>
            <person name="Thrash A."/>
            <person name="Conover J.L."/>
            <person name="Sanders W.S."/>
            <person name="Peterson D.G."/>
            <person name="Frelichowski J.E."/>
            <person name="Scheffler J.A."/>
            <person name="Scheffler B.E."/>
            <person name="Wendel J.F."/>
        </authorList>
    </citation>
    <scope>NUCLEOTIDE SEQUENCE [LARGE SCALE GENOMIC DNA]</scope>
    <source>
        <strain evidence="1">1</strain>
        <tissue evidence="1">Leaf</tissue>
    </source>
</reference>
<organism evidence="1 2">
    <name type="scientific">Gossypium schwendimanii</name>
    <name type="common">Cotton</name>
    <dbReference type="NCBI Taxonomy" id="34291"/>
    <lineage>
        <taxon>Eukaryota</taxon>
        <taxon>Viridiplantae</taxon>
        <taxon>Streptophyta</taxon>
        <taxon>Embryophyta</taxon>
        <taxon>Tracheophyta</taxon>
        <taxon>Spermatophyta</taxon>
        <taxon>Magnoliopsida</taxon>
        <taxon>eudicotyledons</taxon>
        <taxon>Gunneridae</taxon>
        <taxon>Pentapetalae</taxon>
        <taxon>rosids</taxon>
        <taxon>malvids</taxon>
        <taxon>Malvales</taxon>
        <taxon>Malvaceae</taxon>
        <taxon>Malvoideae</taxon>
        <taxon>Gossypium</taxon>
    </lineage>
</organism>
<keyword evidence="2" id="KW-1185">Reference proteome</keyword>
<dbReference type="AlphaFoldDB" id="A0A7J9KL16"/>
<evidence type="ECO:0000313" key="2">
    <source>
        <dbReference type="Proteomes" id="UP000593576"/>
    </source>
</evidence>
<accession>A0A7J9KL16</accession>
<name>A0A7J9KL16_GOSSC</name>
<sequence>MVLSSVVARVSNTNLRRLNGQSYTLLRREKRKKDITVIGHCIKEIRRSIELFSKVE</sequence>
<protein>
    <submittedName>
        <fullName evidence="1">Uncharacterized protein</fullName>
    </submittedName>
</protein>
<dbReference type="Proteomes" id="UP000593576">
    <property type="component" value="Unassembled WGS sequence"/>
</dbReference>
<gene>
    <name evidence="1" type="ORF">Goshw_013922</name>
</gene>
<proteinExistence type="predicted"/>
<feature type="non-terminal residue" evidence="1">
    <location>
        <position position="56"/>
    </location>
</feature>